<accession>A0A671U6R4</accession>
<dbReference type="InterPro" id="IPR039674">
    <property type="entry name" value="FLASH"/>
</dbReference>
<dbReference type="GeneTree" id="ENSGT00620000088063"/>
<dbReference type="GO" id="GO:0003714">
    <property type="term" value="F:transcription corepressor activity"/>
    <property type="evidence" value="ECO:0007669"/>
    <property type="project" value="TreeGrafter"/>
</dbReference>
<feature type="compositionally biased region" description="Acidic residues" evidence="1">
    <location>
        <begin position="835"/>
        <end position="850"/>
    </location>
</feature>
<feature type="compositionally biased region" description="Polar residues" evidence="1">
    <location>
        <begin position="1461"/>
        <end position="1491"/>
    </location>
</feature>
<feature type="compositionally biased region" description="Basic and acidic residues" evidence="1">
    <location>
        <begin position="1621"/>
        <end position="1636"/>
    </location>
</feature>
<dbReference type="InParanoid" id="A0A671U6R4"/>
<dbReference type="GO" id="GO:0036337">
    <property type="term" value="P:Fas signaling pathway"/>
    <property type="evidence" value="ECO:0007669"/>
    <property type="project" value="TreeGrafter"/>
</dbReference>
<feature type="compositionally biased region" description="Basic and acidic residues" evidence="1">
    <location>
        <begin position="373"/>
        <end position="421"/>
    </location>
</feature>
<feature type="compositionally biased region" description="Basic and acidic residues" evidence="1">
    <location>
        <begin position="796"/>
        <end position="808"/>
    </location>
</feature>
<feature type="compositionally biased region" description="Basic and acidic residues" evidence="1">
    <location>
        <begin position="1492"/>
        <end position="1511"/>
    </location>
</feature>
<dbReference type="PANTHER" id="PTHR15489:SF2">
    <property type="entry name" value="CASP8-ASSOCIATED PROTEIN 2"/>
    <property type="match status" value="1"/>
</dbReference>
<feature type="region of interest" description="Disordered" evidence="1">
    <location>
        <begin position="1441"/>
        <end position="1567"/>
    </location>
</feature>
<feature type="compositionally biased region" description="Polar residues" evidence="1">
    <location>
        <begin position="863"/>
        <end position="872"/>
    </location>
</feature>
<protein>
    <submittedName>
        <fullName evidence="2">Caspase 8 associated protein 2</fullName>
    </submittedName>
</protein>
<feature type="compositionally biased region" description="Basic and acidic residues" evidence="1">
    <location>
        <begin position="207"/>
        <end position="263"/>
    </location>
</feature>
<keyword evidence="3" id="KW-1185">Reference proteome</keyword>
<feature type="compositionally biased region" description="Basic and acidic residues" evidence="1">
    <location>
        <begin position="1442"/>
        <end position="1457"/>
    </location>
</feature>
<dbReference type="GO" id="GO:0016605">
    <property type="term" value="C:PML body"/>
    <property type="evidence" value="ECO:0007669"/>
    <property type="project" value="TreeGrafter"/>
</dbReference>
<dbReference type="GO" id="GO:0008625">
    <property type="term" value="P:extrinsic apoptotic signaling pathway via death domain receptors"/>
    <property type="evidence" value="ECO:0007669"/>
    <property type="project" value="TreeGrafter"/>
</dbReference>
<feature type="region of interest" description="Disordered" evidence="1">
    <location>
        <begin position="58"/>
        <end position="428"/>
    </location>
</feature>
<feature type="compositionally biased region" description="Pro residues" evidence="1">
    <location>
        <begin position="82"/>
        <end position="109"/>
    </location>
</feature>
<reference evidence="2" key="3">
    <citation type="submission" date="2025-09" db="UniProtKB">
        <authorList>
            <consortium name="Ensembl"/>
        </authorList>
    </citation>
    <scope>IDENTIFICATION</scope>
</reference>
<feature type="compositionally biased region" description="Basic and acidic residues" evidence="1">
    <location>
        <begin position="880"/>
        <end position="892"/>
    </location>
</feature>
<evidence type="ECO:0000313" key="3">
    <source>
        <dbReference type="Proteomes" id="UP000472265"/>
    </source>
</evidence>
<sequence length="1718" mass="190500">DNASSQTGSGSTCGGLNTENCRLKKNISALLRTARQEVSRKDAEIQRLNQWYVLSEKGRLHHQPHNNHQRDQNSFSRTSKSKPPPPPSSSPPPPPPPSSPPPPLPPLPASPGRDDHPPHKPPQSSRKDSDSSTYLPTGSCKTRVSKESSYSYSKSSSRGDCVEPDKQTEHSIIKSTSSSSTRHSESYKHKSKHREEKCPNQKLSGSVDRRQRTGSDPNKEGYAPEKNRSHKADRDTGRRSDSRSCKSRDTLNGEGHHRSERAKSPPPETLASSDNKNGRGREMREDRAKMSTSDSKHCAAHSSKEGCHRDHRKIKTSDGHIRSSDSKKPSSNQHADYYKEREGDRLPRDSQKKGDVQHQEESRKHKRSSLLETSKEREKQRSKESLNVKVDVCSKERKEKTREALKRSSEEPKNVTEKSSVEENSPNRKLCFMETLNLTLSPIKKPVLTIDASQDNLTSVDEVTENRTDDESSQPNIEDMCVIDEVNSSELQSETPAANKQLEDKTTSALDTPENVHLTEKSPERSSVKSVSKNYADKTDINKRCTDNSLQKVNPGNKTDQSVAVFKPVVLDSSVALKCRTSKPAVQKGFPADSVKESVPDEASQQNQSPTTLPQDCQQGICPRASSSIHEKDACGMLDGPKDADAVSSTINLESLPQEGLSLPEAIFILTQTSENANDSITTESSSSTGCIAVSKVSSTTEESTLPEKYRDLKPKKNFSPGKIEINFEPSSSIPLVHDEDSMMRTLSNLKRIPDAISPLRSPIRMVKRSHLHIHGKPGHVKSLQKEFSCSTADDSNSKKLDVNKENKYPGSPANHEAQNLVDKVSDPPSRLSDTELEEGEILSESDETAADPPIPSTKKTKLTQPVGNKSSPRPVLKRTSKERCVTSKETNEIPSVSARSPKSRFKMVCPAATKAAFSTIEDVMETFKLVRAEIRKKYMKLHKTFPKKSFYGVMDNFQESFLEFVDGAHFSQICRQEGELKSNLKKLIASVFSKVSNNGIVKRIFEQQASDLKQKLWDFVDDQVDYLFREVYKTLKGLCKPTRAQAEDCSPSGSEKVSRQPPAKKPQSQQKEAYSAPTNLNRIKPCTLAPYKKGLGSRGKDIRITHVSKDRNVDLHSTNCPNTQTLVDFPTPKTVLSTPEKKNTSLVVPQNSSLLDKTDFELLTEQQASSLTFNLVRDTQMGEIFKCLLQGSDLLENSGITGDNTAWSLGTPRKDGERLLSITTPTKFDSPSKLLSPSKFETPSKLIATWSSISPRKMSSPLSKDQLPLNPALFDESCLLEVPSENRAMLQSSLAPQRSYSILAEDLAVSLTIPSPLKSDSHLSFLQPSSMHIMSTPDSVISAHISEDALLDEEDASEQEIHLALDTDNSSCCSSSSVASEELATPFVFKPDLPMQALVMEKSNDHFIVKIRQAATATGTDTTLTADDSLSQTLTDEDQLREDGVASHESQEKAVLSDKLLSSTPTNTEPSENNLVERSWTCRTANGTDTHPTEDASSRLHKDSPNKTEKSTQQNTSKLPEPTPLDNSLRNSAERSDPSSRDSFTVNTDDSASQTLRTEEDMPSQQSPLKAYISESYNNPHHPAESSPTNQRVQVLASHVSDSERGIMEVSDPDTTLTTAKRDINSTPEKDQRDLLKRKRKKHQEKSKAKRYRKDEEESTEGMMSNCKDDSESKSSPASLSPNSLYAKNVIRKKGEVVMSWTRSVEYICIHLSTEQY</sequence>
<evidence type="ECO:0000313" key="2">
    <source>
        <dbReference type="Ensembl" id="ENSSAUP00010009452.1"/>
    </source>
</evidence>
<dbReference type="PANTHER" id="PTHR15489">
    <property type="entry name" value="CASPASE 8 ASSOCIATED PROTEIN 2"/>
    <property type="match status" value="1"/>
</dbReference>
<dbReference type="GO" id="GO:0005739">
    <property type="term" value="C:mitochondrion"/>
    <property type="evidence" value="ECO:0007669"/>
    <property type="project" value="TreeGrafter"/>
</dbReference>
<feature type="region of interest" description="Disordered" evidence="1">
    <location>
        <begin position="489"/>
        <end position="542"/>
    </location>
</feature>
<dbReference type="OMA" id="HEKCKQQ"/>
<feature type="compositionally biased region" description="Polar residues" evidence="1">
    <location>
        <begin position="489"/>
        <end position="498"/>
    </location>
</feature>
<dbReference type="FunCoup" id="A0A671U6R4">
    <property type="interactions" value="1438"/>
</dbReference>
<feature type="region of interest" description="Disordered" evidence="1">
    <location>
        <begin position="775"/>
        <end position="898"/>
    </location>
</feature>
<feature type="compositionally biased region" description="Basic and acidic residues" evidence="1">
    <location>
        <begin position="517"/>
        <end position="527"/>
    </location>
</feature>
<feature type="compositionally biased region" description="Polar residues" evidence="1">
    <location>
        <begin position="1542"/>
        <end position="1557"/>
    </location>
</feature>
<feature type="compositionally biased region" description="Polar residues" evidence="1">
    <location>
        <begin position="603"/>
        <end position="618"/>
    </location>
</feature>
<feature type="compositionally biased region" description="Basic and acidic residues" evidence="1">
    <location>
        <begin position="336"/>
        <end position="363"/>
    </location>
</feature>
<reference evidence="2" key="2">
    <citation type="submission" date="2025-08" db="UniProtKB">
        <authorList>
            <consortium name="Ensembl"/>
        </authorList>
    </citation>
    <scope>IDENTIFICATION</scope>
</reference>
<feature type="region of interest" description="Disordered" evidence="1">
    <location>
        <begin position="455"/>
        <end position="476"/>
    </location>
</feature>
<feature type="compositionally biased region" description="Polar residues" evidence="1">
    <location>
        <begin position="131"/>
        <end position="142"/>
    </location>
</feature>
<proteinExistence type="predicted"/>
<feature type="compositionally biased region" description="Basic and acidic residues" evidence="1">
    <location>
        <begin position="315"/>
        <end position="328"/>
    </location>
</feature>
<gene>
    <name evidence="2" type="primary">casp8ap2</name>
</gene>
<feature type="compositionally biased region" description="Polar residues" evidence="1">
    <location>
        <begin position="786"/>
        <end position="795"/>
    </location>
</feature>
<dbReference type="Proteomes" id="UP000472265">
    <property type="component" value="Chromosome 22"/>
</dbReference>
<dbReference type="Ensembl" id="ENSSAUT00010010079.1">
    <property type="protein sequence ID" value="ENSSAUP00010009452.1"/>
    <property type="gene ID" value="ENSSAUG00010004660.1"/>
</dbReference>
<feature type="compositionally biased region" description="Basic and acidic residues" evidence="1">
    <location>
        <begin position="276"/>
        <end position="308"/>
    </location>
</feature>
<reference evidence="2" key="1">
    <citation type="submission" date="2021-04" db="EMBL/GenBank/DDBJ databases">
        <authorList>
            <consortium name="Wellcome Sanger Institute Data Sharing"/>
        </authorList>
    </citation>
    <scope>NUCLEOTIDE SEQUENCE [LARGE SCALE GENOMIC DNA]</scope>
</reference>
<evidence type="ECO:0000256" key="1">
    <source>
        <dbReference type="SAM" id="MobiDB-lite"/>
    </source>
</evidence>
<feature type="compositionally biased region" description="Basic and acidic residues" evidence="1">
    <location>
        <begin position="160"/>
        <end position="172"/>
    </location>
</feature>
<name>A0A671U6R4_SPAAU</name>
<feature type="compositionally biased region" description="Basic and acidic residues" evidence="1">
    <location>
        <begin position="182"/>
        <end position="199"/>
    </location>
</feature>
<feature type="compositionally biased region" description="Low complexity" evidence="1">
    <location>
        <begin position="147"/>
        <end position="156"/>
    </location>
</feature>
<feature type="compositionally biased region" description="Basic residues" evidence="1">
    <location>
        <begin position="1637"/>
        <end position="1653"/>
    </location>
</feature>
<organism evidence="2 3">
    <name type="scientific">Sparus aurata</name>
    <name type="common">Gilthead sea bream</name>
    <dbReference type="NCBI Taxonomy" id="8175"/>
    <lineage>
        <taxon>Eukaryota</taxon>
        <taxon>Metazoa</taxon>
        <taxon>Chordata</taxon>
        <taxon>Craniata</taxon>
        <taxon>Vertebrata</taxon>
        <taxon>Euteleostomi</taxon>
        <taxon>Actinopterygii</taxon>
        <taxon>Neopterygii</taxon>
        <taxon>Teleostei</taxon>
        <taxon>Neoteleostei</taxon>
        <taxon>Acanthomorphata</taxon>
        <taxon>Eupercaria</taxon>
        <taxon>Spariformes</taxon>
        <taxon>Sparidae</taxon>
        <taxon>Sparus</taxon>
    </lineage>
</organism>
<feature type="region of interest" description="Disordered" evidence="1">
    <location>
        <begin position="1045"/>
        <end position="1080"/>
    </location>
</feature>
<feature type="region of interest" description="Disordered" evidence="1">
    <location>
        <begin position="1600"/>
        <end position="1683"/>
    </location>
</feature>
<feature type="region of interest" description="Disordered" evidence="1">
    <location>
        <begin position="1576"/>
        <end position="1595"/>
    </location>
</feature>
<feature type="region of interest" description="Disordered" evidence="1">
    <location>
        <begin position="586"/>
        <end position="619"/>
    </location>
</feature>